<dbReference type="InterPro" id="IPR043129">
    <property type="entry name" value="ATPase_NBD"/>
</dbReference>
<dbReference type="SUPFAM" id="SSF53067">
    <property type="entry name" value="Actin-like ATPase domain"/>
    <property type="match status" value="2"/>
</dbReference>
<evidence type="ECO:0000259" key="1">
    <source>
        <dbReference type="SMART" id="SM00842"/>
    </source>
</evidence>
<dbReference type="Pfam" id="PF11104">
    <property type="entry name" value="PilM_2"/>
    <property type="match status" value="1"/>
</dbReference>
<proteinExistence type="predicted"/>
<dbReference type="CDD" id="cd24004">
    <property type="entry name" value="ASKHA_NBD_PilM-like"/>
    <property type="match status" value="1"/>
</dbReference>
<dbReference type="PANTHER" id="PTHR32432:SF3">
    <property type="entry name" value="ETHANOLAMINE UTILIZATION PROTEIN EUTJ"/>
    <property type="match status" value="1"/>
</dbReference>
<keyword evidence="3" id="KW-1185">Reference proteome</keyword>
<dbReference type="RefSeq" id="WP_176010066.1">
    <property type="nucleotide sequence ID" value="NZ_CP041372.2"/>
</dbReference>
<dbReference type="InterPro" id="IPR005883">
    <property type="entry name" value="PilM"/>
</dbReference>
<dbReference type="InterPro" id="IPR003494">
    <property type="entry name" value="SHS2_FtsA"/>
</dbReference>
<dbReference type="GO" id="GO:0051301">
    <property type="term" value="P:cell division"/>
    <property type="evidence" value="ECO:0007669"/>
    <property type="project" value="InterPro"/>
</dbReference>
<gene>
    <name evidence="2" type="primary">pilM</name>
    <name evidence="2" type="ORF">FLK61_36080</name>
</gene>
<feature type="domain" description="SHS2" evidence="1">
    <location>
        <begin position="8"/>
        <end position="201"/>
    </location>
</feature>
<evidence type="ECO:0000313" key="3">
    <source>
        <dbReference type="Proteomes" id="UP000318138"/>
    </source>
</evidence>
<name>A0A859FHF4_9BACI</name>
<dbReference type="InterPro" id="IPR050696">
    <property type="entry name" value="FtsA/MreB"/>
</dbReference>
<protein>
    <submittedName>
        <fullName evidence="2">Pilus assembly protein PilM</fullName>
    </submittedName>
</protein>
<sequence length="719" mass="78260">MSHESERIFGLDIGTRSVVGLLLEQKESGYHVHDVLSIEHKDRSMLDGQIHNVVAVADTIIQVKEKLEAKHGKLTKVCVAAAGRALKTERATMEMNIEGHPIFNREALLHLELQAVQQAQFKLVKDHQTTDYCVGYSVVDYKLDNEVIGSLIDQRGEIASVEVIATFLPKVVVESLLAALERADLTLEALTLEPIAAINVLIPSSMRRLNVALVDIGAGTSDIAITESGTVTAYGMVPSAGDEITEALSDSFLLDFAEAEVIKRKLSTEAEVTVTDILGMEQELVTSAVVGEIDAAIERLASQISEEIILLNGRPPKAVMLVGGGSLTPSLPGKVAAKLSLPEARVAIRGIDAIKDLTFEDEYEPTPELVTPIGIAIAAKESPIEYVSIKVNEQTVRLFDMKQLTVADGLLASGVDVSSLSGKPGLAMIVTVDGRKVTIPGHFGELPVIMLNGEEVALDTPLHNGDILQVKQGTQGADAKATVNDVTDHPEPIMLTINGGKRSIPVRIRVNGHETSGQHELRDRDVIEVEKPRTLADVTDLSELFDSKSVKVFVQDREIILSTHATITINGVQATRTSLIKSGDALSISEENTKKADFTLKDAILAFGEDADREITVTFNDQKVVLRKELYDCYLDERAVSYQTKVKHGDRIKLKKRQPEPFIFQDVFSKVDIERPSDSNKKPVILQNNEVTNFAASIHHGDSLRLDWVEATKNGSSGV</sequence>
<dbReference type="AlphaFoldDB" id="A0A859FHF4"/>
<dbReference type="SMART" id="SM00842">
    <property type="entry name" value="FtsA"/>
    <property type="match status" value="1"/>
</dbReference>
<reference evidence="3" key="1">
    <citation type="submission" date="2019-07" db="EMBL/GenBank/DDBJ databases">
        <title>Bacillus alkalisoli sp. nov. isolated from saline soil.</title>
        <authorList>
            <person name="Sun J.-Q."/>
            <person name="Xu L."/>
        </authorList>
    </citation>
    <scope>NUCLEOTIDE SEQUENCE [LARGE SCALE GENOMIC DNA]</scope>
    <source>
        <strain evidence="3">M4U3P1</strain>
    </source>
</reference>
<organism evidence="2 3">
    <name type="scientific">Paenalkalicoccus suaedae</name>
    <dbReference type="NCBI Taxonomy" id="2592382"/>
    <lineage>
        <taxon>Bacteria</taxon>
        <taxon>Bacillati</taxon>
        <taxon>Bacillota</taxon>
        <taxon>Bacilli</taxon>
        <taxon>Bacillales</taxon>
        <taxon>Bacillaceae</taxon>
        <taxon>Paenalkalicoccus</taxon>
    </lineage>
</organism>
<dbReference type="KEGG" id="psua:FLK61_36080"/>
<dbReference type="EMBL" id="CP041372">
    <property type="protein sequence ID" value="QKS72082.1"/>
    <property type="molecule type" value="Genomic_DNA"/>
</dbReference>
<dbReference type="Gene3D" id="3.30.420.40">
    <property type="match status" value="2"/>
</dbReference>
<accession>A0A859FHF4</accession>
<dbReference type="Gene3D" id="3.30.1490.300">
    <property type="match status" value="1"/>
</dbReference>
<dbReference type="Proteomes" id="UP000318138">
    <property type="component" value="Chromosome"/>
</dbReference>
<evidence type="ECO:0000313" key="2">
    <source>
        <dbReference type="EMBL" id="QKS72082.1"/>
    </source>
</evidence>
<dbReference type="PANTHER" id="PTHR32432">
    <property type="entry name" value="CELL DIVISION PROTEIN FTSA-RELATED"/>
    <property type="match status" value="1"/>
</dbReference>